<sequence length="757" mass="84292">MGGKDQDEDEEHDGGGFPASVFQQMQTGHDKFMRQLHEDPRRFPQAMERETDPSPGGNSVFLSFKNFVDTNLGSLVDSFRQFPTNIAELRAKMQEEHERRKQEELDVWQRWTGLEESPDHVQMLRDRASPADRQEAVDAAVMLLREARNRNAHIPAEKIEALYKDETIGSLDAFASPMLSPGGACYYQQDSGYNAPSTAIFRAESSSHRWLSIDWFKRSPYSPVSLEQLDELQEPGGSWRGAFEDLLSAALDKPMDSREQSGRRCPVGSIQSTRTGPGLDWYLSLQCRGILPPQLPLWYNSTRSGRSALTDELLKEQARNVFSSNDVSQLVEEIATPAPPAMDRSGLDRYPFGLPPSDEEKETLYSSMRACGNSSVTARDGPLTASISGIQRHQSQLESFRQQNQVGVREEFQRQQERDRIHQSRMPPDDDESRDADDTDNITELEYYERVLQPMMNRALQDSQEKDDRPGLTADSPSQTVPDASNPASQPSRDNEEDLAGVEAAIYGVIQASLRALVGHCMTHDAVAEFLNEFNKTHVEAQRSSSSENAALNETHALHDRPPATISANKEFAPIYAEDRAGPSGPSMEKNQGLLEYLSQQQQLAYERGHLVRRGIQAAGLEESELGLLPTDDLRTLVEGLEQQREALGLGHDLGSHPVAMVPGVAPSVAIPKSDVAGDGTTSKVDVLSSLTTTHTTRLPDGTVTTKVLLKQRFADGREESEERVHTYREGLASHQQHSEVGVGEKEKKKRGGWFWS</sequence>
<feature type="compositionally biased region" description="Basic and acidic residues" evidence="1">
    <location>
        <begin position="408"/>
        <end position="422"/>
    </location>
</feature>
<reference evidence="2 3" key="1">
    <citation type="submission" date="2017-03" db="EMBL/GenBank/DDBJ databases">
        <title>Genomes of endolithic fungi from Antarctica.</title>
        <authorList>
            <person name="Coleine C."/>
            <person name="Masonjones S."/>
            <person name="Stajich J.E."/>
        </authorList>
    </citation>
    <scope>NUCLEOTIDE SEQUENCE [LARGE SCALE GENOMIC DNA]</scope>
    <source>
        <strain evidence="2 3">CCFEE 5311</strain>
    </source>
</reference>
<feature type="region of interest" description="Disordered" evidence="1">
    <location>
        <begin position="1"/>
        <end position="58"/>
    </location>
</feature>
<dbReference type="OrthoDB" id="4586300at2759"/>
<feature type="region of interest" description="Disordered" evidence="1">
    <location>
        <begin position="718"/>
        <end position="757"/>
    </location>
</feature>
<protein>
    <submittedName>
        <fullName evidence="2">Uncharacterized protein</fullName>
    </submittedName>
</protein>
<feature type="compositionally biased region" description="Acidic residues" evidence="1">
    <location>
        <begin position="429"/>
        <end position="441"/>
    </location>
</feature>
<evidence type="ECO:0000313" key="3">
    <source>
        <dbReference type="Proteomes" id="UP000310066"/>
    </source>
</evidence>
<dbReference type="AlphaFoldDB" id="A0A4U0UT61"/>
<feature type="compositionally biased region" description="Basic residues" evidence="1">
    <location>
        <begin position="748"/>
        <end position="757"/>
    </location>
</feature>
<feature type="region of interest" description="Disordered" evidence="1">
    <location>
        <begin position="460"/>
        <end position="497"/>
    </location>
</feature>
<accession>A0A4U0UT61</accession>
<feature type="region of interest" description="Disordered" evidence="1">
    <location>
        <begin position="394"/>
        <end position="441"/>
    </location>
</feature>
<feature type="compositionally biased region" description="Basic and acidic residues" evidence="1">
    <location>
        <begin position="718"/>
        <end position="729"/>
    </location>
</feature>
<comment type="caution">
    <text evidence="2">The sequence shown here is derived from an EMBL/GenBank/DDBJ whole genome shotgun (WGS) entry which is preliminary data.</text>
</comment>
<proteinExistence type="predicted"/>
<feature type="compositionally biased region" description="Polar residues" evidence="1">
    <location>
        <begin position="475"/>
        <end position="492"/>
    </location>
</feature>
<feature type="compositionally biased region" description="Basic and acidic residues" evidence="1">
    <location>
        <begin position="28"/>
        <end position="52"/>
    </location>
</feature>
<feature type="compositionally biased region" description="Polar residues" evidence="1">
    <location>
        <begin position="394"/>
        <end position="406"/>
    </location>
</feature>
<name>A0A4U0UT61_9PEZI</name>
<evidence type="ECO:0000256" key="1">
    <source>
        <dbReference type="SAM" id="MobiDB-lite"/>
    </source>
</evidence>
<feature type="compositionally biased region" description="Acidic residues" evidence="1">
    <location>
        <begin position="1"/>
        <end position="12"/>
    </location>
</feature>
<dbReference type="Proteomes" id="UP000310066">
    <property type="component" value="Unassembled WGS sequence"/>
</dbReference>
<feature type="region of interest" description="Disordered" evidence="1">
    <location>
        <begin position="337"/>
        <end position="361"/>
    </location>
</feature>
<dbReference type="EMBL" id="NAJP01000046">
    <property type="protein sequence ID" value="TKA38276.1"/>
    <property type="molecule type" value="Genomic_DNA"/>
</dbReference>
<dbReference type="STRING" id="329885.A0A4U0UT61"/>
<gene>
    <name evidence="2" type="ORF">B0A54_09216</name>
</gene>
<organism evidence="2 3">
    <name type="scientific">Friedmanniomyces endolithicus</name>
    <dbReference type="NCBI Taxonomy" id="329885"/>
    <lineage>
        <taxon>Eukaryota</taxon>
        <taxon>Fungi</taxon>
        <taxon>Dikarya</taxon>
        <taxon>Ascomycota</taxon>
        <taxon>Pezizomycotina</taxon>
        <taxon>Dothideomycetes</taxon>
        <taxon>Dothideomycetidae</taxon>
        <taxon>Mycosphaerellales</taxon>
        <taxon>Teratosphaeriaceae</taxon>
        <taxon>Friedmanniomyces</taxon>
    </lineage>
</organism>
<evidence type="ECO:0000313" key="2">
    <source>
        <dbReference type="EMBL" id="TKA38276.1"/>
    </source>
</evidence>